<proteinExistence type="predicted"/>
<dbReference type="PANTHER" id="PTHR30469">
    <property type="entry name" value="MULTIDRUG RESISTANCE PROTEIN MDTA"/>
    <property type="match status" value="1"/>
</dbReference>
<dbReference type="Gene3D" id="2.40.30.170">
    <property type="match status" value="1"/>
</dbReference>
<gene>
    <name evidence="1" type="ORF">METZ01_LOCUS419501</name>
</gene>
<dbReference type="GO" id="GO:1990281">
    <property type="term" value="C:efflux pump complex"/>
    <property type="evidence" value="ECO:0007669"/>
    <property type="project" value="TreeGrafter"/>
</dbReference>
<organism evidence="1">
    <name type="scientific">marine metagenome</name>
    <dbReference type="NCBI Taxonomy" id="408172"/>
    <lineage>
        <taxon>unclassified sequences</taxon>
        <taxon>metagenomes</taxon>
        <taxon>ecological metagenomes</taxon>
    </lineage>
</organism>
<evidence type="ECO:0008006" key="2">
    <source>
        <dbReference type="Google" id="ProtNLM"/>
    </source>
</evidence>
<protein>
    <recommendedName>
        <fullName evidence="2">RND efflux pump membrane fusion protein barrel-sandwich domain-containing protein</fullName>
    </recommendedName>
</protein>
<dbReference type="AlphaFoldDB" id="A0A382X610"/>
<dbReference type="EMBL" id="UINC01165321">
    <property type="protein sequence ID" value="SVD66647.1"/>
    <property type="molecule type" value="Genomic_DNA"/>
</dbReference>
<evidence type="ECO:0000313" key="1">
    <source>
        <dbReference type="EMBL" id="SVD66647.1"/>
    </source>
</evidence>
<dbReference type="Gene3D" id="1.10.287.470">
    <property type="entry name" value="Helix hairpin bin"/>
    <property type="match status" value="1"/>
</dbReference>
<dbReference type="SUPFAM" id="SSF111369">
    <property type="entry name" value="HlyD-like secretion proteins"/>
    <property type="match status" value="1"/>
</dbReference>
<reference evidence="1" key="1">
    <citation type="submission" date="2018-05" db="EMBL/GenBank/DDBJ databases">
        <authorList>
            <person name="Lanie J.A."/>
            <person name="Ng W.-L."/>
            <person name="Kazmierczak K.M."/>
            <person name="Andrzejewski T.M."/>
            <person name="Davidsen T.M."/>
            <person name="Wayne K.J."/>
            <person name="Tettelin H."/>
            <person name="Glass J.I."/>
            <person name="Rusch D."/>
            <person name="Podicherti R."/>
            <person name="Tsui H.-C.T."/>
            <person name="Winkler M.E."/>
        </authorList>
    </citation>
    <scope>NUCLEOTIDE SEQUENCE</scope>
</reference>
<dbReference type="Gene3D" id="2.40.50.100">
    <property type="match status" value="1"/>
</dbReference>
<sequence length="225" mass="24570">HPPRLAQLQARRQQAAAQRDRATRDLERTRVTAPFAGRITAVHVSPGDRVHPGDRLVDLFDITATEVRAQVPNRHLPAIRQSLGDGVTIDAVVMMDGSEFALELTRLSAKIESGEGGVDAFFEFSDDRPPLELGRTMAVLVTLPPQAGVFALPATAIYGADSAYRIRDDRLERVRLQRVGGYRNGKWGTWSLFRGSALEGGDTLLANQLPNAVEGLSVEIISVHD</sequence>
<dbReference type="GO" id="GO:0015562">
    <property type="term" value="F:efflux transmembrane transporter activity"/>
    <property type="evidence" value="ECO:0007669"/>
    <property type="project" value="TreeGrafter"/>
</dbReference>
<feature type="non-terminal residue" evidence="1">
    <location>
        <position position="1"/>
    </location>
</feature>
<name>A0A382X610_9ZZZZ</name>
<accession>A0A382X610</accession>